<sequence>MGNTGPVTLLLALDLAGTFVFALSGGIAGVRQRLDLFGVFVLSFVAGNFGGIARDILIGAVPPAGISDWRYPMVSMLAGLITFYWTPLIEKLVSPVQIFDAAGLGLFAVSGAQKALAFGLNPLMAAFLGMLTGIGGGVARDVLLARIPTVLKAEIYAVAALAGGAVVVIGKFLDVPAAIATLAGALLCFGLRLIAIRRRWRLPVARRGAQGEASTQQDLKDPR</sequence>
<comment type="subcellular location">
    <subcellularLocation>
        <location evidence="1">Cell membrane</location>
        <topology evidence="1">Multi-pass membrane protein</topology>
    </subcellularLocation>
</comment>
<keyword evidence="6 7" id="KW-0472">Membrane</keyword>
<evidence type="ECO:0000256" key="5">
    <source>
        <dbReference type="ARBA" id="ARBA00022989"/>
    </source>
</evidence>
<dbReference type="PANTHER" id="PTHR30506:SF3">
    <property type="entry name" value="UPF0126 INNER MEMBRANE PROTEIN YADS-RELATED"/>
    <property type="match status" value="1"/>
</dbReference>
<feature type="transmembrane region" description="Helical" evidence="7">
    <location>
        <begin position="179"/>
        <end position="196"/>
    </location>
</feature>
<evidence type="ECO:0000256" key="4">
    <source>
        <dbReference type="ARBA" id="ARBA00022692"/>
    </source>
</evidence>
<organism evidence="9 10">
    <name type="scientific">Achromobacter aloeverae</name>
    <dbReference type="NCBI Taxonomy" id="1750518"/>
    <lineage>
        <taxon>Bacteria</taxon>
        <taxon>Pseudomonadati</taxon>
        <taxon>Pseudomonadota</taxon>
        <taxon>Betaproteobacteria</taxon>
        <taxon>Burkholderiales</taxon>
        <taxon>Alcaligenaceae</taxon>
        <taxon>Achromobacter</taxon>
    </lineage>
</organism>
<feature type="transmembrane region" description="Helical" evidence="7">
    <location>
        <begin position="36"/>
        <end position="57"/>
    </location>
</feature>
<feature type="transmembrane region" description="Helical" evidence="7">
    <location>
        <begin position="6"/>
        <end position="29"/>
    </location>
</feature>
<keyword evidence="3" id="KW-1003">Cell membrane</keyword>
<feature type="transmembrane region" description="Helical" evidence="7">
    <location>
        <begin position="155"/>
        <end position="173"/>
    </location>
</feature>
<evidence type="ECO:0000313" key="9">
    <source>
        <dbReference type="EMBL" id="RXN86094.1"/>
    </source>
</evidence>
<accession>A0A4Q1HHG6</accession>
<dbReference type="OrthoDB" id="9791874at2"/>
<evidence type="ECO:0000256" key="7">
    <source>
        <dbReference type="SAM" id="Phobius"/>
    </source>
</evidence>
<gene>
    <name evidence="9" type="ORF">C7R54_20340</name>
</gene>
<name>A0A4Q1HHG6_9BURK</name>
<feature type="domain" description="Glycine transporter" evidence="8">
    <location>
        <begin position="12"/>
        <end position="85"/>
    </location>
</feature>
<feature type="transmembrane region" description="Helical" evidence="7">
    <location>
        <begin position="123"/>
        <end position="143"/>
    </location>
</feature>
<evidence type="ECO:0000313" key="10">
    <source>
        <dbReference type="Proteomes" id="UP000290849"/>
    </source>
</evidence>
<dbReference type="AlphaFoldDB" id="A0A4Q1HHG6"/>
<dbReference type="RefSeq" id="WP_129152262.1">
    <property type="nucleotide sequence ID" value="NZ_JBHSDO010000017.1"/>
</dbReference>
<dbReference type="PANTHER" id="PTHR30506">
    <property type="entry name" value="INNER MEMBRANE PROTEIN"/>
    <property type="match status" value="1"/>
</dbReference>
<evidence type="ECO:0000256" key="1">
    <source>
        <dbReference type="ARBA" id="ARBA00004651"/>
    </source>
</evidence>
<protein>
    <recommendedName>
        <fullName evidence="8">Glycine transporter domain-containing protein</fullName>
    </recommendedName>
</protein>
<evidence type="ECO:0000256" key="2">
    <source>
        <dbReference type="ARBA" id="ARBA00008193"/>
    </source>
</evidence>
<evidence type="ECO:0000256" key="3">
    <source>
        <dbReference type="ARBA" id="ARBA00022475"/>
    </source>
</evidence>
<dbReference type="Proteomes" id="UP000290849">
    <property type="component" value="Unassembled WGS sequence"/>
</dbReference>
<dbReference type="Pfam" id="PF03458">
    <property type="entry name" value="Gly_transporter"/>
    <property type="match status" value="2"/>
</dbReference>
<comment type="caution">
    <text evidence="9">The sequence shown here is derived from an EMBL/GenBank/DDBJ whole genome shotgun (WGS) entry which is preliminary data.</text>
</comment>
<keyword evidence="10" id="KW-1185">Reference proteome</keyword>
<evidence type="ECO:0000256" key="6">
    <source>
        <dbReference type="ARBA" id="ARBA00023136"/>
    </source>
</evidence>
<proteinExistence type="inferred from homology"/>
<dbReference type="EMBL" id="PYAL01000006">
    <property type="protein sequence ID" value="RXN86094.1"/>
    <property type="molecule type" value="Genomic_DNA"/>
</dbReference>
<evidence type="ECO:0000259" key="8">
    <source>
        <dbReference type="Pfam" id="PF03458"/>
    </source>
</evidence>
<reference evidence="9 10" key="1">
    <citation type="journal article" date="2017" name="Int. J. Syst. Evol. Microbiol.">
        <title>Achromobacter aloeverae sp. nov., isolated from the root of Aloe vera (L.) Burm.f.</title>
        <authorList>
            <person name="Kuncharoen N."/>
            <person name="Muramatsu Y."/>
            <person name="Shibata C."/>
            <person name="Kamakura Y."/>
            <person name="Nakagawa Y."/>
            <person name="Tanasupawat S."/>
        </authorList>
    </citation>
    <scope>NUCLEOTIDE SEQUENCE [LARGE SCALE GENOMIC DNA]</scope>
    <source>
        <strain evidence="9 10">AVA-1</strain>
    </source>
</reference>
<keyword evidence="4 7" id="KW-0812">Transmembrane</keyword>
<feature type="domain" description="Glycine transporter" evidence="8">
    <location>
        <begin position="98"/>
        <end position="169"/>
    </location>
</feature>
<keyword evidence="5 7" id="KW-1133">Transmembrane helix</keyword>
<dbReference type="GO" id="GO:0005886">
    <property type="term" value="C:plasma membrane"/>
    <property type="evidence" value="ECO:0007669"/>
    <property type="project" value="UniProtKB-SubCell"/>
</dbReference>
<dbReference type="InterPro" id="IPR005115">
    <property type="entry name" value="Gly_transporter"/>
</dbReference>
<comment type="similarity">
    <text evidence="2">Belongs to the UPF0126 family.</text>
</comment>